<dbReference type="GO" id="GO:0070005">
    <property type="term" value="F:cysteine-type aminopeptidase activity"/>
    <property type="evidence" value="ECO:0007669"/>
    <property type="project" value="InterPro"/>
</dbReference>
<evidence type="ECO:0000313" key="7">
    <source>
        <dbReference type="Proteomes" id="UP000029052"/>
    </source>
</evidence>
<keyword evidence="1 4" id="KW-0645">Protease</keyword>
<sequence length="445" mass="50923">MSDITPLSSDRLQDLRDKFDSTPHDRLVMNAVTAAGIQKVARNYDRERLLQHRFSTIVDNGEVTHQDRSGRCWLFSSLNVARFVAKQNMNLKEFEFSQNYAMYFDKLERVNYFMHDIADLIRAGEPTDSRLFQHMLSDVMGDGGQWTMAMNIYKKYGAVPKDLYPETESSKNTGELNTQLRHMLHTAVAHMEKEPNRIDEIIEEAVAAGHRILTIHLGEPPKSFDWEWTDADGEFHRDGELTPVEFWNKYVGDADLESYVCLVDDPRSEHAKGKKIGIEHLNNVAGGDPTEYLNVPVQFMKDCVRQILVEQGIPVWFGADCHPMMDRESGEWATDLFEYGRVYGVDFDMDKEERVRYADSAMNHAMAFVGVDVADDGKTTRRWRVENSWGSKIADHGYFTMGDDWFSQYVYEVAVPKAMLPAEYQAALDEPATMLPAWDPMGALA</sequence>
<dbReference type="GO" id="GO:0006508">
    <property type="term" value="P:proteolysis"/>
    <property type="evidence" value="ECO:0007669"/>
    <property type="project" value="UniProtKB-KW"/>
</dbReference>
<reference evidence="6 7" key="1">
    <citation type="submission" date="2014-03" db="EMBL/GenBank/DDBJ databases">
        <title>Genomics of Bifidobacteria.</title>
        <authorList>
            <person name="Ventura M."/>
            <person name="Milani C."/>
            <person name="Lugli G.A."/>
        </authorList>
    </citation>
    <scope>NUCLEOTIDE SEQUENCE [LARGE SCALE GENOMIC DNA]</scope>
    <source>
        <strain evidence="6 7">LMG 11591</strain>
    </source>
</reference>
<evidence type="ECO:0000313" key="6">
    <source>
        <dbReference type="EMBL" id="KFI68277.1"/>
    </source>
</evidence>
<keyword evidence="4 6" id="KW-0031">Aminopeptidase</keyword>
<dbReference type="InterPro" id="IPR000169">
    <property type="entry name" value="Pept_cys_AS"/>
</dbReference>
<dbReference type="PROSITE" id="PS00139">
    <property type="entry name" value="THIOL_PROTEASE_CYS"/>
    <property type="match status" value="1"/>
</dbReference>
<evidence type="ECO:0000256" key="3">
    <source>
        <dbReference type="ARBA" id="ARBA00022807"/>
    </source>
</evidence>
<dbReference type="PANTHER" id="PTHR10363">
    <property type="entry name" value="BLEOMYCIN HYDROLASE"/>
    <property type="match status" value="1"/>
</dbReference>
<accession>A0A087BB77</accession>
<dbReference type="CDD" id="cd00585">
    <property type="entry name" value="Peptidase_C1B"/>
    <property type="match status" value="1"/>
</dbReference>
<evidence type="ECO:0000256" key="5">
    <source>
        <dbReference type="PIRSR" id="PIRSR005700-1"/>
    </source>
</evidence>
<dbReference type="RefSeq" id="WP_022860034.1">
    <property type="nucleotide sequence ID" value="NZ_JGZB01000004.1"/>
</dbReference>
<organism evidence="6 7">
    <name type="scientific">Bifidobacterium magnum</name>
    <dbReference type="NCBI Taxonomy" id="1692"/>
    <lineage>
        <taxon>Bacteria</taxon>
        <taxon>Bacillati</taxon>
        <taxon>Actinomycetota</taxon>
        <taxon>Actinomycetes</taxon>
        <taxon>Bifidobacteriales</taxon>
        <taxon>Bifidobacteriaceae</taxon>
        <taxon>Bifidobacterium</taxon>
    </lineage>
</organism>
<dbReference type="GO" id="GO:0043418">
    <property type="term" value="P:homocysteine catabolic process"/>
    <property type="evidence" value="ECO:0007669"/>
    <property type="project" value="TreeGrafter"/>
</dbReference>
<comment type="similarity">
    <text evidence="4">Belongs to the peptidase C1 family.</text>
</comment>
<dbReference type="GO" id="GO:0009636">
    <property type="term" value="P:response to toxic substance"/>
    <property type="evidence" value="ECO:0007669"/>
    <property type="project" value="TreeGrafter"/>
</dbReference>
<gene>
    <name evidence="6" type="ORF">BMAGN_0229</name>
</gene>
<evidence type="ECO:0000256" key="1">
    <source>
        <dbReference type="ARBA" id="ARBA00022670"/>
    </source>
</evidence>
<name>A0A087BB77_9BIFI</name>
<dbReference type="AlphaFoldDB" id="A0A087BB77"/>
<dbReference type="InterPro" id="IPR004134">
    <property type="entry name" value="Peptidase_C1B"/>
</dbReference>
<evidence type="ECO:0000256" key="2">
    <source>
        <dbReference type="ARBA" id="ARBA00022801"/>
    </source>
</evidence>
<feature type="active site" evidence="5">
    <location>
        <position position="72"/>
    </location>
</feature>
<dbReference type="Gene3D" id="3.90.70.10">
    <property type="entry name" value="Cysteine proteinases"/>
    <property type="match status" value="1"/>
</dbReference>
<protein>
    <recommendedName>
        <fullName evidence="4">Aminopeptidase</fullName>
    </recommendedName>
</protein>
<feature type="active site" evidence="5">
    <location>
        <position position="364"/>
    </location>
</feature>
<dbReference type="InterPro" id="IPR038765">
    <property type="entry name" value="Papain-like_cys_pep_sf"/>
</dbReference>
<keyword evidence="3 4" id="KW-0788">Thiol protease</keyword>
<feature type="active site" evidence="5">
    <location>
        <position position="387"/>
    </location>
</feature>
<dbReference type="Proteomes" id="UP000029052">
    <property type="component" value="Unassembled WGS sequence"/>
</dbReference>
<comment type="caution">
    <text evidence="6">The sequence shown here is derived from an EMBL/GenBank/DDBJ whole genome shotgun (WGS) entry which is preliminary data.</text>
</comment>
<dbReference type="SUPFAM" id="SSF54001">
    <property type="entry name" value="Cysteine proteinases"/>
    <property type="match status" value="1"/>
</dbReference>
<dbReference type="EMBL" id="JGZB01000004">
    <property type="protein sequence ID" value="KFI68277.1"/>
    <property type="molecule type" value="Genomic_DNA"/>
</dbReference>
<keyword evidence="2 4" id="KW-0378">Hydrolase</keyword>
<dbReference type="PIRSF" id="PIRSF005700">
    <property type="entry name" value="PepC"/>
    <property type="match status" value="1"/>
</dbReference>
<dbReference type="Pfam" id="PF03051">
    <property type="entry name" value="Peptidase_C1_2"/>
    <property type="match status" value="1"/>
</dbReference>
<dbReference type="eggNOG" id="COG3579">
    <property type="taxonomic scope" value="Bacteria"/>
</dbReference>
<dbReference type="GO" id="GO:0005737">
    <property type="term" value="C:cytoplasm"/>
    <property type="evidence" value="ECO:0007669"/>
    <property type="project" value="TreeGrafter"/>
</dbReference>
<dbReference type="PANTHER" id="PTHR10363:SF2">
    <property type="entry name" value="BLEOMYCIN HYDROLASE"/>
    <property type="match status" value="1"/>
</dbReference>
<dbReference type="STRING" id="1692.BMAGN_0229"/>
<evidence type="ECO:0000256" key="4">
    <source>
        <dbReference type="PIRNR" id="PIRNR005700"/>
    </source>
</evidence>
<proteinExistence type="inferred from homology"/>
<keyword evidence="7" id="KW-1185">Reference proteome</keyword>